<reference evidence="2 3" key="2">
    <citation type="submission" date="2019-01" db="EMBL/GenBank/DDBJ databases">
        <title>The decoding of complex shrimp genome reveals the adaptation for benthos swimmer, frequently molting mechanism and breeding impact on genome.</title>
        <authorList>
            <person name="Sun Y."/>
            <person name="Gao Y."/>
            <person name="Yu Y."/>
        </authorList>
    </citation>
    <scope>NUCLEOTIDE SEQUENCE [LARGE SCALE GENOMIC DNA]</scope>
    <source>
        <tissue evidence="2">Muscle</tissue>
    </source>
</reference>
<feature type="compositionally biased region" description="Polar residues" evidence="1">
    <location>
        <begin position="173"/>
        <end position="182"/>
    </location>
</feature>
<feature type="region of interest" description="Disordered" evidence="1">
    <location>
        <begin position="74"/>
        <end position="124"/>
    </location>
</feature>
<protein>
    <submittedName>
        <fullName evidence="2">Putative SCY1-like protein 2</fullName>
    </submittedName>
</protein>
<proteinExistence type="predicted"/>
<evidence type="ECO:0000313" key="2">
    <source>
        <dbReference type="EMBL" id="ROT71724.1"/>
    </source>
</evidence>
<evidence type="ECO:0000313" key="3">
    <source>
        <dbReference type="Proteomes" id="UP000283509"/>
    </source>
</evidence>
<organism evidence="2 3">
    <name type="scientific">Penaeus vannamei</name>
    <name type="common">Whiteleg shrimp</name>
    <name type="synonym">Litopenaeus vannamei</name>
    <dbReference type="NCBI Taxonomy" id="6689"/>
    <lineage>
        <taxon>Eukaryota</taxon>
        <taxon>Metazoa</taxon>
        <taxon>Ecdysozoa</taxon>
        <taxon>Arthropoda</taxon>
        <taxon>Crustacea</taxon>
        <taxon>Multicrustacea</taxon>
        <taxon>Malacostraca</taxon>
        <taxon>Eumalacostraca</taxon>
        <taxon>Eucarida</taxon>
        <taxon>Decapoda</taxon>
        <taxon>Dendrobranchiata</taxon>
        <taxon>Penaeoidea</taxon>
        <taxon>Penaeidae</taxon>
        <taxon>Penaeus</taxon>
    </lineage>
</organism>
<feature type="region of interest" description="Disordered" evidence="1">
    <location>
        <begin position="253"/>
        <end position="274"/>
    </location>
</feature>
<dbReference type="AlphaFoldDB" id="A0A3R7P0A4"/>
<keyword evidence="3" id="KW-1185">Reference proteome</keyword>
<comment type="caution">
    <text evidence="2">The sequence shown here is derived from an EMBL/GenBank/DDBJ whole genome shotgun (WGS) entry which is preliminary data.</text>
</comment>
<sequence>MRCHLECWCHFFPHSLSWSVLAFSKEPVSPPLYRSHPPRAGPSSPDSHLLRVQSAFIGRRLSDNELMMPPKIRVAHSSASSPGETSTGSLPIRRHSSIGPERRGSTCANLSPPTLSRTLVSGGPSCGGSLYSPRRLNPSPPLCLSPQSSSLANASKSVPMLLTPSPGSKMGSRRQSTCSISSIGGLDSRRSSTASIGNPLGGSYKSHRRPSALISNSSSGNLLQQLSAGVVSTVSIAATHNFVTCATRHSLGAGRERAPPRTRPGVARRRASGLPRPPNLPHECVVVGPCLCPRPVSARHTVDLHVAVVNARIIARVKVRWKNDVFPP</sequence>
<accession>A0A3R7P0A4</accession>
<evidence type="ECO:0000256" key="1">
    <source>
        <dbReference type="SAM" id="MobiDB-lite"/>
    </source>
</evidence>
<gene>
    <name evidence="2" type="ORF">C7M84_009942</name>
</gene>
<dbReference type="EMBL" id="QCYY01002258">
    <property type="protein sequence ID" value="ROT71724.1"/>
    <property type="molecule type" value="Genomic_DNA"/>
</dbReference>
<feature type="compositionally biased region" description="Polar residues" evidence="1">
    <location>
        <begin position="77"/>
        <end position="89"/>
    </location>
</feature>
<feature type="region of interest" description="Disordered" evidence="1">
    <location>
        <begin position="158"/>
        <end position="212"/>
    </location>
</feature>
<dbReference type="Proteomes" id="UP000283509">
    <property type="component" value="Unassembled WGS sequence"/>
</dbReference>
<feature type="compositionally biased region" description="Polar residues" evidence="1">
    <location>
        <begin position="106"/>
        <end position="119"/>
    </location>
</feature>
<name>A0A3R7P0A4_PENVA</name>
<reference evidence="2 3" key="1">
    <citation type="submission" date="2018-04" db="EMBL/GenBank/DDBJ databases">
        <authorList>
            <person name="Zhang X."/>
            <person name="Yuan J."/>
            <person name="Li F."/>
            <person name="Xiang J."/>
        </authorList>
    </citation>
    <scope>NUCLEOTIDE SEQUENCE [LARGE SCALE GENOMIC DNA]</scope>
    <source>
        <tissue evidence="2">Muscle</tissue>
    </source>
</reference>